<protein>
    <submittedName>
        <fullName evidence="3">Lipid asymmetry maintenance protein MlaB</fullName>
    </submittedName>
</protein>
<sequence length="125" mass="13322">MSERTDGAADVLAMVHPFGLRVRGDIDRASRPVLARALARAVRISRADIHLDLSELTFIDVAGLRLILHTAAGLPPPRALVLQDAPATVRDLLALLGWELGPDQRLRPATDASDPQGPHPAPPPG</sequence>
<dbReference type="RefSeq" id="WP_379518159.1">
    <property type="nucleotide sequence ID" value="NZ_JBHSPA010000039.1"/>
</dbReference>
<dbReference type="PROSITE" id="PS50801">
    <property type="entry name" value="STAS"/>
    <property type="match status" value="1"/>
</dbReference>
<comment type="caution">
    <text evidence="3">The sequence shown here is derived from an EMBL/GenBank/DDBJ whole genome shotgun (WGS) entry which is preliminary data.</text>
</comment>
<name>A0ABW1CVE2_9ACTN</name>
<evidence type="ECO:0000256" key="1">
    <source>
        <dbReference type="SAM" id="MobiDB-lite"/>
    </source>
</evidence>
<evidence type="ECO:0000313" key="3">
    <source>
        <dbReference type="EMBL" id="MFC5828655.1"/>
    </source>
</evidence>
<keyword evidence="4" id="KW-1185">Reference proteome</keyword>
<gene>
    <name evidence="3" type="ORF">ACFPZ3_32710</name>
</gene>
<accession>A0ABW1CVE2</accession>
<dbReference type="InterPro" id="IPR036513">
    <property type="entry name" value="STAS_dom_sf"/>
</dbReference>
<evidence type="ECO:0000259" key="2">
    <source>
        <dbReference type="PROSITE" id="PS50801"/>
    </source>
</evidence>
<dbReference type="CDD" id="cd07043">
    <property type="entry name" value="STAS_anti-anti-sigma_factors"/>
    <property type="match status" value="1"/>
</dbReference>
<evidence type="ECO:0000313" key="4">
    <source>
        <dbReference type="Proteomes" id="UP001596058"/>
    </source>
</evidence>
<dbReference type="EMBL" id="JBHSPA010000039">
    <property type="protein sequence ID" value="MFC5828655.1"/>
    <property type="molecule type" value="Genomic_DNA"/>
</dbReference>
<feature type="region of interest" description="Disordered" evidence="1">
    <location>
        <begin position="104"/>
        <end position="125"/>
    </location>
</feature>
<dbReference type="Pfam" id="PF13466">
    <property type="entry name" value="STAS_2"/>
    <property type="match status" value="1"/>
</dbReference>
<reference evidence="4" key="1">
    <citation type="journal article" date="2019" name="Int. J. Syst. Evol. Microbiol.">
        <title>The Global Catalogue of Microorganisms (GCM) 10K type strain sequencing project: providing services to taxonomists for standard genome sequencing and annotation.</title>
        <authorList>
            <consortium name="The Broad Institute Genomics Platform"/>
            <consortium name="The Broad Institute Genome Sequencing Center for Infectious Disease"/>
            <person name="Wu L."/>
            <person name="Ma J."/>
        </authorList>
    </citation>
    <scope>NUCLEOTIDE SEQUENCE [LARGE SCALE GENOMIC DNA]</scope>
    <source>
        <strain evidence="4">CCUG 53903</strain>
    </source>
</reference>
<feature type="domain" description="STAS" evidence="2">
    <location>
        <begin position="20"/>
        <end position="97"/>
    </location>
</feature>
<dbReference type="InterPro" id="IPR058548">
    <property type="entry name" value="MlaB-like_STAS"/>
</dbReference>
<dbReference type="Proteomes" id="UP001596058">
    <property type="component" value="Unassembled WGS sequence"/>
</dbReference>
<organism evidence="3 4">
    <name type="scientific">Nonomuraea insulae</name>
    <dbReference type="NCBI Taxonomy" id="1616787"/>
    <lineage>
        <taxon>Bacteria</taxon>
        <taxon>Bacillati</taxon>
        <taxon>Actinomycetota</taxon>
        <taxon>Actinomycetes</taxon>
        <taxon>Streptosporangiales</taxon>
        <taxon>Streptosporangiaceae</taxon>
        <taxon>Nonomuraea</taxon>
    </lineage>
</organism>
<dbReference type="Gene3D" id="3.30.750.24">
    <property type="entry name" value="STAS domain"/>
    <property type="match status" value="1"/>
</dbReference>
<proteinExistence type="predicted"/>
<dbReference type="SUPFAM" id="SSF52091">
    <property type="entry name" value="SpoIIaa-like"/>
    <property type="match status" value="1"/>
</dbReference>
<dbReference type="InterPro" id="IPR002645">
    <property type="entry name" value="STAS_dom"/>
</dbReference>